<protein>
    <submittedName>
        <fullName evidence="4">Alpha/beta fold hydrolase</fullName>
    </submittedName>
</protein>
<dbReference type="RefSeq" id="WP_114811395.1">
    <property type="nucleotide sequence ID" value="NZ_CP139965.1"/>
</dbReference>
<evidence type="ECO:0000256" key="1">
    <source>
        <dbReference type="ARBA" id="ARBA00007169"/>
    </source>
</evidence>
<dbReference type="InterPro" id="IPR029058">
    <property type="entry name" value="AB_hydrolase_fold"/>
</dbReference>
<dbReference type="EMBL" id="CP139965">
    <property type="protein sequence ID" value="WQD77944.1"/>
    <property type="molecule type" value="Genomic_DNA"/>
</dbReference>
<dbReference type="PANTHER" id="PTHR11487">
    <property type="entry name" value="THIOESTERASE"/>
    <property type="match status" value="1"/>
</dbReference>
<keyword evidence="5" id="KW-1185">Reference proteome</keyword>
<dbReference type="Gene3D" id="3.40.50.1820">
    <property type="entry name" value="alpha/beta hydrolase"/>
    <property type="match status" value="1"/>
</dbReference>
<dbReference type="InterPro" id="IPR012223">
    <property type="entry name" value="TEII"/>
</dbReference>
<dbReference type="PANTHER" id="PTHR11487:SF0">
    <property type="entry name" value="S-ACYL FATTY ACID SYNTHASE THIOESTERASE, MEDIUM CHAIN"/>
    <property type="match status" value="1"/>
</dbReference>
<dbReference type="GO" id="GO:0016787">
    <property type="term" value="F:hydrolase activity"/>
    <property type="evidence" value="ECO:0007669"/>
    <property type="project" value="UniProtKB-KW"/>
</dbReference>
<evidence type="ECO:0000313" key="4">
    <source>
        <dbReference type="EMBL" id="WQD77944.1"/>
    </source>
</evidence>
<dbReference type="SUPFAM" id="SSF53474">
    <property type="entry name" value="alpha/beta-Hydrolases"/>
    <property type="match status" value="1"/>
</dbReference>
<proteinExistence type="inferred from homology"/>
<evidence type="ECO:0000256" key="2">
    <source>
        <dbReference type="SAM" id="SignalP"/>
    </source>
</evidence>
<comment type="similarity">
    <text evidence="1">Belongs to the thioesterase family.</text>
</comment>
<feature type="chain" id="PRO_5045348544" evidence="2">
    <location>
        <begin position="23"/>
        <end position="273"/>
    </location>
</feature>
<dbReference type="Proteomes" id="UP001325479">
    <property type="component" value="Chromosome"/>
</dbReference>
<dbReference type="Pfam" id="PF00975">
    <property type="entry name" value="Thioesterase"/>
    <property type="match status" value="1"/>
</dbReference>
<sequence>MRFTTQRAAATPRITLVCLAHAGGNAALYRTWSRQLPSFTDVMAIDLPGHGVKRNQPPLADWPSLMNRVADDVAGALDTQTPFAIFGHSMGALVGLELAHALRQRGFPDPVWLGASGTVAPARRAIETHWLASGSEVLVERLRVRGGTPAALLDDHEFIDFMLPALRADFHLCGVHPAYLAARVASGSEPLDCAIDVFIGRDDPATCHAADVEAWSDETRAGCTVHRFHGGHFFLTDDADAVLTRIADGLATALPRDVSAATQAAPSFVREPS</sequence>
<feature type="domain" description="Thioesterase" evidence="3">
    <location>
        <begin position="15"/>
        <end position="247"/>
    </location>
</feature>
<keyword evidence="4" id="KW-0378">Hydrolase</keyword>
<keyword evidence="2" id="KW-0732">Signal</keyword>
<accession>A0ABZ0WKR3</accession>
<feature type="signal peptide" evidence="2">
    <location>
        <begin position="1"/>
        <end position="22"/>
    </location>
</feature>
<gene>
    <name evidence="4" type="ORF">U0042_28665</name>
</gene>
<evidence type="ECO:0000259" key="3">
    <source>
        <dbReference type="Pfam" id="PF00975"/>
    </source>
</evidence>
<name>A0ABZ0WKR3_9BURK</name>
<organism evidence="4 5">
    <name type="scientific">Paraburkholderia kururiensis</name>
    <dbReference type="NCBI Taxonomy" id="984307"/>
    <lineage>
        <taxon>Bacteria</taxon>
        <taxon>Pseudomonadati</taxon>
        <taxon>Pseudomonadota</taxon>
        <taxon>Betaproteobacteria</taxon>
        <taxon>Burkholderiales</taxon>
        <taxon>Burkholderiaceae</taxon>
        <taxon>Paraburkholderia</taxon>
    </lineage>
</organism>
<evidence type="ECO:0000313" key="5">
    <source>
        <dbReference type="Proteomes" id="UP001325479"/>
    </source>
</evidence>
<reference evidence="4 5" key="1">
    <citation type="submission" date="2023-12" db="EMBL/GenBank/DDBJ databases">
        <title>Genome sequencing and assembly of bacterial species from a model synthetic community.</title>
        <authorList>
            <person name="Hogle S.L."/>
        </authorList>
    </citation>
    <scope>NUCLEOTIDE SEQUENCE [LARGE SCALE GENOMIC DNA]</scope>
    <source>
        <strain evidence="4 5">HAMBI 2494</strain>
    </source>
</reference>
<dbReference type="InterPro" id="IPR001031">
    <property type="entry name" value="Thioesterase"/>
</dbReference>